<reference evidence="2" key="2">
    <citation type="submission" date="2025-09" db="UniProtKB">
        <authorList>
            <consortium name="Ensembl"/>
        </authorList>
    </citation>
    <scope>IDENTIFICATION</scope>
</reference>
<feature type="region of interest" description="Disordered" evidence="1">
    <location>
        <begin position="81"/>
        <end position="128"/>
    </location>
</feature>
<sequence>MQIVLCVLSEGVHGSALKQPQAESVLGVLTFHQHRVVLARLGDRVFVHQLHSQLVTRVEDQFELFVVEQVDVLGLGKLTVSPHQAQRREQESSQPNPSQKPKPLVLDRHSNSSVVQKANVSKQHSSYC</sequence>
<evidence type="ECO:0000256" key="1">
    <source>
        <dbReference type="SAM" id="MobiDB-lite"/>
    </source>
</evidence>
<protein>
    <submittedName>
        <fullName evidence="2">Uncharacterized protein</fullName>
    </submittedName>
</protein>
<dbReference type="Ensembl" id="ENSPKIT00000040113.1">
    <property type="protein sequence ID" value="ENSPKIP00000015643.1"/>
    <property type="gene ID" value="ENSPKIG00000002288.1"/>
</dbReference>
<dbReference type="AlphaFoldDB" id="A0A3B3RB96"/>
<feature type="compositionally biased region" description="Low complexity" evidence="1">
    <location>
        <begin position="92"/>
        <end position="103"/>
    </location>
</feature>
<organism evidence="2 3">
    <name type="scientific">Paramormyrops kingsleyae</name>
    <dbReference type="NCBI Taxonomy" id="1676925"/>
    <lineage>
        <taxon>Eukaryota</taxon>
        <taxon>Metazoa</taxon>
        <taxon>Chordata</taxon>
        <taxon>Craniata</taxon>
        <taxon>Vertebrata</taxon>
        <taxon>Euteleostomi</taxon>
        <taxon>Actinopterygii</taxon>
        <taxon>Neopterygii</taxon>
        <taxon>Teleostei</taxon>
        <taxon>Osteoglossocephala</taxon>
        <taxon>Osteoglossomorpha</taxon>
        <taxon>Osteoglossiformes</taxon>
        <taxon>Mormyridae</taxon>
        <taxon>Paramormyrops</taxon>
    </lineage>
</organism>
<proteinExistence type="predicted"/>
<evidence type="ECO:0000313" key="2">
    <source>
        <dbReference type="Ensembl" id="ENSPKIP00000015643.1"/>
    </source>
</evidence>
<name>A0A3B3RB96_9TELE</name>
<keyword evidence="3" id="KW-1185">Reference proteome</keyword>
<feature type="compositionally biased region" description="Polar residues" evidence="1">
    <location>
        <begin position="111"/>
        <end position="128"/>
    </location>
</feature>
<dbReference type="Proteomes" id="UP000261540">
    <property type="component" value="Unplaced"/>
</dbReference>
<reference evidence="2" key="1">
    <citation type="submission" date="2025-08" db="UniProtKB">
        <authorList>
            <consortium name="Ensembl"/>
        </authorList>
    </citation>
    <scope>IDENTIFICATION</scope>
</reference>
<accession>A0A3B3RB96</accession>
<evidence type="ECO:0000313" key="3">
    <source>
        <dbReference type="Proteomes" id="UP000261540"/>
    </source>
</evidence>